<dbReference type="PANTHER" id="PTHR31635:SF196">
    <property type="entry name" value="REVERSE TRANSCRIPTASE DOMAIN-CONTAINING PROTEIN-RELATED"/>
    <property type="match status" value="1"/>
</dbReference>
<evidence type="ECO:0000313" key="3">
    <source>
        <dbReference type="Proteomes" id="UP000829196"/>
    </source>
</evidence>
<reference evidence="2" key="1">
    <citation type="journal article" date="2022" name="Front. Genet.">
        <title>Chromosome-Scale Assembly of the Dendrobium nobile Genome Provides Insights Into the Molecular Mechanism of the Biosynthesis of the Medicinal Active Ingredient of Dendrobium.</title>
        <authorList>
            <person name="Xu Q."/>
            <person name="Niu S.-C."/>
            <person name="Li K.-L."/>
            <person name="Zheng P.-J."/>
            <person name="Zhang X.-J."/>
            <person name="Jia Y."/>
            <person name="Liu Y."/>
            <person name="Niu Y.-X."/>
            <person name="Yu L.-H."/>
            <person name="Chen D.-F."/>
            <person name="Zhang G.-Q."/>
        </authorList>
    </citation>
    <scope>NUCLEOTIDE SEQUENCE</scope>
    <source>
        <tissue evidence="2">Leaf</tissue>
    </source>
</reference>
<protein>
    <recommendedName>
        <fullName evidence="1">Reverse transcriptase domain-containing protein</fullName>
    </recommendedName>
</protein>
<dbReference type="SUPFAM" id="SSF56672">
    <property type="entry name" value="DNA/RNA polymerases"/>
    <property type="match status" value="1"/>
</dbReference>
<dbReference type="Pfam" id="PF00078">
    <property type="entry name" value="RVT_1"/>
    <property type="match status" value="1"/>
</dbReference>
<evidence type="ECO:0000259" key="1">
    <source>
        <dbReference type="PROSITE" id="PS50878"/>
    </source>
</evidence>
<feature type="domain" description="Reverse transcriptase" evidence="1">
    <location>
        <begin position="509"/>
        <end position="786"/>
    </location>
</feature>
<keyword evidence="3" id="KW-1185">Reference proteome</keyword>
<comment type="caution">
    <text evidence="2">The sequence shown here is derived from an EMBL/GenBank/DDBJ whole genome shotgun (WGS) entry which is preliminary data.</text>
</comment>
<dbReference type="OrthoDB" id="783377at2759"/>
<gene>
    <name evidence="2" type="ORF">KFK09_028337</name>
</gene>
<dbReference type="PROSITE" id="PS50878">
    <property type="entry name" value="RT_POL"/>
    <property type="match status" value="1"/>
</dbReference>
<dbReference type="Proteomes" id="UP000829196">
    <property type="component" value="Unassembled WGS sequence"/>
</dbReference>
<dbReference type="InterPro" id="IPR036691">
    <property type="entry name" value="Endo/exonu/phosph_ase_sf"/>
</dbReference>
<dbReference type="PANTHER" id="PTHR31635">
    <property type="entry name" value="REVERSE TRANSCRIPTASE DOMAIN-CONTAINING PROTEIN-RELATED"/>
    <property type="match status" value="1"/>
</dbReference>
<evidence type="ECO:0000313" key="2">
    <source>
        <dbReference type="EMBL" id="KAI0488503.1"/>
    </source>
</evidence>
<dbReference type="InterPro" id="IPR043502">
    <property type="entry name" value="DNA/RNA_pol_sf"/>
</dbReference>
<dbReference type="EMBL" id="JAGYWB010000019">
    <property type="protein sequence ID" value="KAI0488503.1"/>
    <property type="molecule type" value="Genomic_DNA"/>
</dbReference>
<dbReference type="InterPro" id="IPR000477">
    <property type="entry name" value="RT_dom"/>
</dbReference>
<accession>A0A8T3A758</accession>
<dbReference type="Gene3D" id="3.60.10.10">
    <property type="entry name" value="Endonuclease/exonuclease/phosphatase"/>
    <property type="match status" value="1"/>
</dbReference>
<name>A0A8T3A758_DENNO</name>
<dbReference type="AlphaFoldDB" id="A0A8T3A758"/>
<dbReference type="SUPFAM" id="SSF56219">
    <property type="entry name" value="DNase I-like"/>
    <property type="match status" value="1"/>
</dbReference>
<organism evidence="2 3">
    <name type="scientific">Dendrobium nobile</name>
    <name type="common">Orchid</name>
    <dbReference type="NCBI Taxonomy" id="94219"/>
    <lineage>
        <taxon>Eukaryota</taxon>
        <taxon>Viridiplantae</taxon>
        <taxon>Streptophyta</taxon>
        <taxon>Embryophyta</taxon>
        <taxon>Tracheophyta</taxon>
        <taxon>Spermatophyta</taxon>
        <taxon>Magnoliopsida</taxon>
        <taxon>Liliopsida</taxon>
        <taxon>Asparagales</taxon>
        <taxon>Orchidaceae</taxon>
        <taxon>Epidendroideae</taxon>
        <taxon>Malaxideae</taxon>
        <taxon>Dendrobiinae</taxon>
        <taxon>Dendrobium</taxon>
    </lineage>
</organism>
<proteinExistence type="predicted"/>
<dbReference type="CDD" id="cd01650">
    <property type="entry name" value="RT_nLTR_like"/>
    <property type="match status" value="1"/>
</dbReference>
<sequence>MEDSCPTIIGGDFYCILNKEEKRGGKRFLFSKGPKEMKEFMMNSDFHDIGYIGPRYTWCNNKEGASRIWERLDRCLLNSLAIQKLPLASIRYLARVASNHSPIILKLDVSVRYKSKVIRFEDTWRSYSVSKSVVYHSWNKKDYGDKNMILQRKTSRTLRALFFWNKNNCKDLSSLKEKLKGEILELQNKEDLGENWADEDLLLLRTKVHELNVTLRRLSTWWNQRAKARWYEEGDTNSKLFHNFAMARRNGNQINQIKDEFNKCSVFQQGNNKSPGLKITHLLYADDVLIFSLASIALAKEMKIIMEDFCKWTGQTVNFSKSQIMFGKVVRHPLRKRITKVFGFKMVKEMKYLGRYKVQLLKATLSRLTIWWGQRAKVRWIEEGDGNTRFFHNMASARRRTNLIDQLKHPDGRLVTDQSEIIRMVEVFFQSKWEPTEIVYYGWPSLDLHFTHMQRLGISLDCEITREEIWLAVKSMGKNRAPGRDGVTASFFKSFWDIVGEQVILACLEFFSSGRMEPEWKDTVVVLLPKGNNADHPSKFRPISLCQTIYKVIAKILVNRLKGILPSIVFEEQAAFVPGRSISDHCLLGQEIMNMFKVSKSAKAWLALKVDMEQAYDKMNWHTLEVVLTRMGFPRRFRSWVMGCVTVPRFAILVNGTLTEGITAGCGFRQGCPLSPYLFILCSELLSLHFRQNYPELGVQLKVGGPAVSHLLYADDVLCFAGATIPNVRKLLKILDDYCSWTGQRINKNKSAILFSRKVVSSTKGRLARIAGCRQVTEMDYLGIKFALRRLTRADFSPLL</sequence>